<proteinExistence type="predicted"/>
<evidence type="ECO:0000313" key="2">
    <source>
        <dbReference type="Proteomes" id="UP001066276"/>
    </source>
</evidence>
<evidence type="ECO:0000313" key="1">
    <source>
        <dbReference type="EMBL" id="KAJ1092956.1"/>
    </source>
</evidence>
<dbReference type="Gene3D" id="3.30.70.1820">
    <property type="entry name" value="L1 transposable element, RRM domain"/>
    <property type="match status" value="1"/>
</dbReference>
<sequence>MAAQMAPSGPATPPADPRTIEAMDRVLQEITAVDRRLEAMDSKISDLTVASTSMRVDISGFWETVTDLDQHLTNVEAHVATLPDHEAELRSLRAKVTDLEDRSRRDNVNVFVIPEHKEGPDIKTFLKHLLPKLTGLDFSPSLEFQRAHRIGPLHKATSGKPVLLLHVFCVTNRLKKSFRKLNPKGPTLWRVTRLG</sequence>
<keyword evidence="2" id="KW-1185">Reference proteome</keyword>
<reference evidence="1" key="1">
    <citation type="journal article" date="2022" name="bioRxiv">
        <title>Sequencing and chromosome-scale assembly of the giantPleurodeles waltlgenome.</title>
        <authorList>
            <person name="Brown T."/>
            <person name="Elewa A."/>
            <person name="Iarovenko S."/>
            <person name="Subramanian E."/>
            <person name="Araus A.J."/>
            <person name="Petzold A."/>
            <person name="Susuki M."/>
            <person name="Suzuki K.-i.T."/>
            <person name="Hayashi T."/>
            <person name="Toyoda A."/>
            <person name="Oliveira C."/>
            <person name="Osipova E."/>
            <person name="Leigh N.D."/>
            <person name="Simon A."/>
            <person name="Yun M.H."/>
        </authorList>
    </citation>
    <scope>NUCLEOTIDE SEQUENCE</scope>
    <source>
        <strain evidence="1">20211129_DDA</strain>
        <tissue evidence="1">Liver</tissue>
    </source>
</reference>
<name>A0AAV7LMY6_PLEWA</name>
<dbReference type="AlphaFoldDB" id="A0AAV7LMY6"/>
<dbReference type="Gene3D" id="1.20.5.340">
    <property type="match status" value="1"/>
</dbReference>
<comment type="caution">
    <text evidence="1">The sequence shown here is derived from an EMBL/GenBank/DDBJ whole genome shotgun (WGS) entry which is preliminary data.</text>
</comment>
<evidence type="ECO:0008006" key="3">
    <source>
        <dbReference type="Google" id="ProtNLM"/>
    </source>
</evidence>
<dbReference type="EMBL" id="JANPWB010000015">
    <property type="protein sequence ID" value="KAJ1092956.1"/>
    <property type="molecule type" value="Genomic_DNA"/>
</dbReference>
<organism evidence="1 2">
    <name type="scientific">Pleurodeles waltl</name>
    <name type="common">Iberian ribbed newt</name>
    <dbReference type="NCBI Taxonomy" id="8319"/>
    <lineage>
        <taxon>Eukaryota</taxon>
        <taxon>Metazoa</taxon>
        <taxon>Chordata</taxon>
        <taxon>Craniata</taxon>
        <taxon>Vertebrata</taxon>
        <taxon>Euteleostomi</taxon>
        <taxon>Amphibia</taxon>
        <taxon>Batrachia</taxon>
        <taxon>Caudata</taxon>
        <taxon>Salamandroidea</taxon>
        <taxon>Salamandridae</taxon>
        <taxon>Pleurodelinae</taxon>
        <taxon>Pleurodeles</taxon>
    </lineage>
</organism>
<protein>
    <recommendedName>
        <fullName evidence="3">Transposase</fullName>
    </recommendedName>
</protein>
<accession>A0AAV7LMY6</accession>
<gene>
    <name evidence="1" type="ORF">NDU88_006066</name>
</gene>
<dbReference type="Proteomes" id="UP001066276">
    <property type="component" value="Chromosome 11"/>
</dbReference>